<evidence type="ECO:0000256" key="3">
    <source>
        <dbReference type="ARBA" id="ARBA00022692"/>
    </source>
</evidence>
<feature type="transmembrane region" description="Helical" evidence="7">
    <location>
        <begin position="325"/>
        <end position="344"/>
    </location>
</feature>
<protein>
    <recommendedName>
        <fullName evidence="8">Major facilitator superfamily (MFS) profile domain-containing protein</fullName>
    </recommendedName>
</protein>
<evidence type="ECO:0000256" key="6">
    <source>
        <dbReference type="SAM" id="MobiDB-lite"/>
    </source>
</evidence>
<evidence type="ECO:0000259" key="8">
    <source>
        <dbReference type="PROSITE" id="PS50850"/>
    </source>
</evidence>
<dbReference type="RefSeq" id="XP_069229461.1">
    <property type="nucleotide sequence ID" value="XM_069374097.1"/>
</dbReference>
<evidence type="ECO:0000313" key="10">
    <source>
        <dbReference type="Proteomes" id="UP000803884"/>
    </source>
</evidence>
<feature type="transmembrane region" description="Helical" evidence="7">
    <location>
        <begin position="189"/>
        <end position="209"/>
    </location>
</feature>
<dbReference type="AlphaFoldDB" id="A0AB34KRY6"/>
<sequence length="490" mass="54253">MAQPKTDPDIKTPADHLSHLELTTDKPQQPGEELPEILRQLTPPELAAMEKTIVRRIDFRTLPILVVLFIMNILDRNTIANARLGGLEAELGMSDTQYQTALMVLWAGYISMMIPSNMMLSLLRPNLYLPTVVIVWGLVSGATGFVQNYSGLVALRFLCGVTEAPYFVGAIFFLSAWYTKTELPFRIAIFYLGYTLASAFGGLIAAGILDGMDGLGGYQSWRWMFIVEGAITVVLGFFAYPLLPNYPSNTKWLNEAERALAQYRLSRECDGDKDEVEESVFIGLKQAAADPKTWLLVLILTCAVISMSFTYFFPSIVQTLGYPRVQTLLLTSPPYFLACIFSLLNSWHSGKTQERSYHIVTGAAISVVGQILSTTTHNLGARYFAMFLQAMGSFSIFQLILAWISSTIPRPKAKRGVAVAICTAVANATNISSAYLYPSADAPLYRKGCIVLTVALVTCASASLALRFWLKKENEKLDREEGDVGFRYIL</sequence>
<feature type="transmembrane region" description="Helical" evidence="7">
    <location>
        <begin position="294"/>
        <end position="313"/>
    </location>
</feature>
<dbReference type="Proteomes" id="UP000803884">
    <property type="component" value="Unassembled WGS sequence"/>
</dbReference>
<dbReference type="EMBL" id="JAAQHG020000015">
    <property type="protein sequence ID" value="KAL1586356.1"/>
    <property type="molecule type" value="Genomic_DNA"/>
</dbReference>
<name>A0AB34KRY6_9PEZI</name>
<organism evidence="9 10">
    <name type="scientific">Cladosporium halotolerans</name>
    <dbReference type="NCBI Taxonomy" id="1052096"/>
    <lineage>
        <taxon>Eukaryota</taxon>
        <taxon>Fungi</taxon>
        <taxon>Dikarya</taxon>
        <taxon>Ascomycota</taxon>
        <taxon>Pezizomycotina</taxon>
        <taxon>Dothideomycetes</taxon>
        <taxon>Dothideomycetidae</taxon>
        <taxon>Cladosporiales</taxon>
        <taxon>Cladosporiaceae</taxon>
        <taxon>Cladosporium</taxon>
    </lineage>
</organism>
<keyword evidence="3 7" id="KW-0812">Transmembrane</keyword>
<feature type="transmembrane region" description="Helical" evidence="7">
    <location>
        <begin position="127"/>
        <end position="147"/>
    </location>
</feature>
<dbReference type="GeneID" id="96006935"/>
<keyword evidence="5 7" id="KW-0472">Membrane</keyword>
<feature type="region of interest" description="Disordered" evidence="6">
    <location>
        <begin position="1"/>
        <end position="32"/>
    </location>
</feature>
<feature type="transmembrane region" description="Helical" evidence="7">
    <location>
        <begin position="57"/>
        <end position="74"/>
    </location>
</feature>
<comment type="caution">
    <text evidence="9">The sequence shown here is derived from an EMBL/GenBank/DDBJ whole genome shotgun (WGS) entry which is preliminary data.</text>
</comment>
<feature type="transmembrane region" description="Helical" evidence="7">
    <location>
        <begin position="384"/>
        <end position="404"/>
    </location>
</feature>
<feature type="transmembrane region" description="Helical" evidence="7">
    <location>
        <begin position="153"/>
        <end position="177"/>
    </location>
</feature>
<feature type="transmembrane region" description="Helical" evidence="7">
    <location>
        <begin position="450"/>
        <end position="470"/>
    </location>
</feature>
<dbReference type="InterPro" id="IPR020846">
    <property type="entry name" value="MFS_dom"/>
</dbReference>
<evidence type="ECO:0000256" key="5">
    <source>
        <dbReference type="ARBA" id="ARBA00023136"/>
    </source>
</evidence>
<dbReference type="FunFam" id="1.20.1250.20:FF:000013">
    <property type="entry name" value="MFS general substrate transporter"/>
    <property type="match status" value="1"/>
</dbReference>
<dbReference type="PROSITE" id="PS50850">
    <property type="entry name" value="MFS"/>
    <property type="match status" value="1"/>
</dbReference>
<keyword evidence="2" id="KW-0813">Transport</keyword>
<feature type="transmembrane region" description="Helical" evidence="7">
    <location>
        <begin position="97"/>
        <end position="115"/>
    </location>
</feature>
<feature type="transmembrane region" description="Helical" evidence="7">
    <location>
        <begin position="356"/>
        <end position="372"/>
    </location>
</feature>
<comment type="subcellular location">
    <subcellularLocation>
        <location evidence="1">Membrane</location>
        <topology evidence="1">Multi-pass membrane protein</topology>
    </subcellularLocation>
</comment>
<dbReference type="PANTHER" id="PTHR43791:SF20">
    <property type="entry name" value="TRANSPORTER, PUTATIVE (AFU_ORTHOLOGUE AFUA_3G14670)-RELATED"/>
    <property type="match status" value="1"/>
</dbReference>
<evidence type="ECO:0000313" key="9">
    <source>
        <dbReference type="EMBL" id="KAL1586356.1"/>
    </source>
</evidence>
<feature type="transmembrane region" description="Helical" evidence="7">
    <location>
        <begin position="416"/>
        <end position="438"/>
    </location>
</feature>
<evidence type="ECO:0000256" key="4">
    <source>
        <dbReference type="ARBA" id="ARBA00022989"/>
    </source>
</evidence>
<feature type="domain" description="Major facilitator superfamily (MFS) profile" evidence="8">
    <location>
        <begin position="61"/>
        <end position="473"/>
    </location>
</feature>
<keyword evidence="10" id="KW-1185">Reference proteome</keyword>
<keyword evidence="4 7" id="KW-1133">Transmembrane helix</keyword>
<dbReference type="FunFam" id="1.20.1250.20:FF:000057">
    <property type="entry name" value="MFS general substrate transporter"/>
    <property type="match status" value="1"/>
</dbReference>
<dbReference type="Pfam" id="PF07690">
    <property type="entry name" value="MFS_1"/>
    <property type="match status" value="1"/>
</dbReference>
<proteinExistence type="predicted"/>
<accession>A0AB34KRY6</accession>
<gene>
    <name evidence="9" type="ORF">WHR41_05492</name>
</gene>
<feature type="transmembrane region" description="Helical" evidence="7">
    <location>
        <begin position="221"/>
        <end position="243"/>
    </location>
</feature>
<feature type="compositionally biased region" description="Basic and acidic residues" evidence="6">
    <location>
        <begin position="1"/>
        <end position="24"/>
    </location>
</feature>
<reference evidence="9 10" key="1">
    <citation type="journal article" date="2020" name="Microbiol. Resour. Announc.">
        <title>Draft Genome Sequence of a Cladosporium Species Isolated from the Mesophotic Ascidian Didemnum maculosum.</title>
        <authorList>
            <person name="Gioti A."/>
            <person name="Siaperas R."/>
            <person name="Nikolaivits E."/>
            <person name="Le Goff G."/>
            <person name="Ouazzani J."/>
            <person name="Kotoulas G."/>
            <person name="Topakas E."/>
        </authorList>
    </citation>
    <scope>NUCLEOTIDE SEQUENCE [LARGE SCALE GENOMIC DNA]</scope>
    <source>
        <strain evidence="9 10">TM138-S3</strain>
    </source>
</reference>
<dbReference type="GO" id="GO:0022857">
    <property type="term" value="F:transmembrane transporter activity"/>
    <property type="evidence" value="ECO:0007669"/>
    <property type="project" value="InterPro"/>
</dbReference>
<dbReference type="Gene3D" id="1.20.1250.20">
    <property type="entry name" value="MFS general substrate transporter like domains"/>
    <property type="match status" value="2"/>
</dbReference>
<dbReference type="InterPro" id="IPR011701">
    <property type="entry name" value="MFS"/>
</dbReference>
<dbReference type="GO" id="GO:0016020">
    <property type="term" value="C:membrane"/>
    <property type="evidence" value="ECO:0007669"/>
    <property type="project" value="UniProtKB-SubCell"/>
</dbReference>
<evidence type="ECO:0000256" key="7">
    <source>
        <dbReference type="SAM" id="Phobius"/>
    </source>
</evidence>
<evidence type="ECO:0000256" key="2">
    <source>
        <dbReference type="ARBA" id="ARBA00022448"/>
    </source>
</evidence>
<dbReference type="PANTHER" id="PTHR43791">
    <property type="entry name" value="PERMEASE-RELATED"/>
    <property type="match status" value="1"/>
</dbReference>
<dbReference type="SUPFAM" id="SSF103473">
    <property type="entry name" value="MFS general substrate transporter"/>
    <property type="match status" value="1"/>
</dbReference>
<dbReference type="InterPro" id="IPR036259">
    <property type="entry name" value="MFS_trans_sf"/>
</dbReference>
<evidence type="ECO:0000256" key="1">
    <source>
        <dbReference type="ARBA" id="ARBA00004141"/>
    </source>
</evidence>